<feature type="transmembrane region" description="Helical" evidence="1">
    <location>
        <begin position="47"/>
        <end position="66"/>
    </location>
</feature>
<evidence type="ECO:0000313" key="3">
    <source>
        <dbReference type="Proteomes" id="UP000230116"/>
    </source>
</evidence>
<evidence type="ECO:0000313" key="2">
    <source>
        <dbReference type="EMBL" id="PIV62656.1"/>
    </source>
</evidence>
<gene>
    <name evidence="2" type="ORF">COS12_01510</name>
</gene>
<feature type="non-terminal residue" evidence="2">
    <location>
        <position position="119"/>
    </location>
</feature>
<evidence type="ECO:0000256" key="1">
    <source>
        <dbReference type="SAM" id="Phobius"/>
    </source>
</evidence>
<keyword evidence="1" id="KW-1133">Transmembrane helix</keyword>
<keyword evidence="1" id="KW-0472">Membrane</keyword>
<sequence>MEKNQAEKQNMSLRVKPAQRVERGNLVTNKNNSIITGLLHPDGKSGFAMTIIFVAVVLLLIYTRFVNLGWGLPYIMHPDERNMAVAVQNLNCEVQSCFNPHFFAYGQFPLYLAYIGIWV</sequence>
<dbReference type="EMBL" id="PETM01000036">
    <property type="protein sequence ID" value="PIV62656.1"/>
    <property type="molecule type" value="Genomic_DNA"/>
</dbReference>
<accession>A0A2M7E4L1</accession>
<keyword evidence="1" id="KW-0812">Transmembrane</keyword>
<name>A0A2M7E4L1_9BACT</name>
<reference evidence="3" key="1">
    <citation type="submission" date="2017-09" db="EMBL/GenBank/DDBJ databases">
        <title>Depth-based differentiation of microbial function through sediment-hosted aquifers and enrichment of novel symbionts in the deep terrestrial subsurface.</title>
        <authorList>
            <person name="Probst A.J."/>
            <person name="Ladd B."/>
            <person name="Jarett J.K."/>
            <person name="Geller-Mcgrath D.E."/>
            <person name="Sieber C.M.K."/>
            <person name="Emerson J.B."/>
            <person name="Anantharaman K."/>
            <person name="Thomas B.C."/>
            <person name="Malmstrom R."/>
            <person name="Stieglmeier M."/>
            <person name="Klingl A."/>
            <person name="Woyke T."/>
            <person name="Ryan C.M."/>
            <person name="Banfield J.F."/>
        </authorList>
    </citation>
    <scope>NUCLEOTIDE SEQUENCE [LARGE SCALE GENOMIC DNA]</scope>
</reference>
<dbReference type="Proteomes" id="UP000230116">
    <property type="component" value="Unassembled WGS sequence"/>
</dbReference>
<comment type="caution">
    <text evidence="2">The sequence shown here is derived from an EMBL/GenBank/DDBJ whole genome shotgun (WGS) entry which is preliminary data.</text>
</comment>
<evidence type="ECO:0008006" key="4">
    <source>
        <dbReference type="Google" id="ProtNLM"/>
    </source>
</evidence>
<dbReference type="AlphaFoldDB" id="A0A2M7E4L1"/>
<proteinExistence type="predicted"/>
<organism evidence="2 3">
    <name type="scientific">Candidatus Roizmanbacteria bacterium CG01_land_8_20_14_3_00_33_9</name>
    <dbReference type="NCBI Taxonomy" id="1974843"/>
    <lineage>
        <taxon>Bacteria</taxon>
        <taxon>Candidatus Roizmaniibacteriota</taxon>
    </lineage>
</organism>
<protein>
    <recommendedName>
        <fullName evidence="4">Glycosyltransferase RgtA/B/C/D-like domain-containing protein</fullName>
    </recommendedName>
</protein>